<evidence type="ECO:0000313" key="10">
    <source>
        <dbReference type="Proteomes" id="UP001057520"/>
    </source>
</evidence>
<dbReference type="InterPro" id="IPR035874">
    <property type="entry name" value="IDS"/>
</dbReference>
<evidence type="ECO:0000313" key="9">
    <source>
        <dbReference type="EMBL" id="USQ98060.1"/>
    </source>
</evidence>
<keyword evidence="6" id="KW-0106">Calcium</keyword>
<dbReference type="Proteomes" id="UP001057520">
    <property type="component" value="Chromosome"/>
</dbReference>
<dbReference type="SUPFAM" id="SSF53649">
    <property type="entry name" value="Alkaline phosphatase-like"/>
    <property type="match status" value="1"/>
</dbReference>
<comment type="similarity">
    <text evidence="2">Belongs to the sulfatase family.</text>
</comment>
<name>A0ABY4ZZG7_9CAUL</name>
<feature type="chain" id="PRO_5046721874" evidence="7">
    <location>
        <begin position="47"/>
        <end position="533"/>
    </location>
</feature>
<evidence type="ECO:0000256" key="3">
    <source>
        <dbReference type="ARBA" id="ARBA00022723"/>
    </source>
</evidence>
<dbReference type="InterPro" id="IPR024607">
    <property type="entry name" value="Sulfatase_CS"/>
</dbReference>
<dbReference type="EMBL" id="CP096040">
    <property type="protein sequence ID" value="USQ98060.1"/>
    <property type="molecule type" value="Genomic_DNA"/>
</dbReference>
<dbReference type="CDD" id="cd16030">
    <property type="entry name" value="iduronate-2-sulfatase"/>
    <property type="match status" value="1"/>
</dbReference>
<dbReference type="Gene3D" id="3.40.720.10">
    <property type="entry name" value="Alkaline Phosphatase, subunit A"/>
    <property type="match status" value="1"/>
</dbReference>
<evidence type="ECO:0000259" key="8">
    <source>
        <dbReference type="Pfam" id="PF00884"/>
    </source>
</evidence>
<keyword evidence="10" id="KW-1185">Reference proteome</keyword>
<accession>A0ABY4ZZG7</accession>
<feature type="domain" description="Sulfatase N-terminal" evidence="8">
    <location>
        <begin position="67"/>
        <end position="406"/>
    </location>
</feature>
<dbReference type="PANTHER" id="PTHR45953:SF1">
    <property type="entry name" value="IDURONATE 2-SULFATASE"/>
    <property type="match status" value="1"/>
</dbReference>
<reference evidence="9 10" key="1">
    <citation type="submission" date="2022-04" db="EMBL/GenBank/DDBJ databases">
        <title>Genome sequence of soybean root-associated Caulobacter segnis RL271.</title>
        <authorList>
            <person name="Longley R."/>
            <person name="Bonito G."/>
            <person name="Trigodet F."/>
            <person name="Crosson S."/>
            <person name="Fiebig A."/>
        </authorList>
    </citation>
    <scope>NUCLEOTIDE SEQUENCE [LARGE SCALE GENOMIC DNA]</scope>
    <source>
        <strain evidence="9 10">RL271</strain>
    </source>
</reference>
<evidence type="ECO:0000256" key="2">
    <source>
        <dbReference type="ARBA" id="ARBA00008779"/>
    </source>
</evidence>
<dbReference type="InterPro" id="IPR000917">
    <property type="entry name" value="Sulfatase_N"/>
</dbReference>
<evidence type="ECO:0000256" key="6">
    <source>
        <dbReference type="ARBA" id="ARBA00022837"/>
    </source>
</evidence>
<evidence type="ECO:0000256" key="4">
    <source>
        <dbReference type="ARBA" id="ARBA00022729"/>
    </source>
</evidence>
<evidence type="ECO:0000256" key="1">
    <source>
        <dbReference type="ARBA" id="ARBA00001913"/>
    </source>
</evidence>
<evidence type="ECO:0000256" key="7">
    <source>
        <dbReference type="SAM" id="SignalP"/>
    </source>
</evidence>
<dbReference type="InterPro" id="IPR017850">
    <property type="entry name" value="Alkaline_phosphatase_core_sf"/>
</dbReference>
<keyword evidence="3" id="KW-0479">Metal-binding</keyword>
<dbReference type="PROSITE" id="PS00149">
    <property type="entry name" value="SULFATASE_2"/>
    <property type="match status" value="1"/>
</dbReference>
<sequence>MASQADKMKDSALGVSSPPRRRRLRGLLVACSALLAVQVLSGGAVAQAAETAPRTPTAARVAEQGRPNVLLIISDDLNTRLGTYGGAALTPNIDRLASEGVRFDQAYSQFPWCAPSRASFLTGLRPSAVGVLDLHTPLRNKVADLVTLPEYFRQSGYFTARSGKIFHQEVPSGVGHAGPDDPQSWNVALNPAGRDLPLEPKMHNLTPGLGRGSTLGWLDGDGPDNAYTDGKVADDVIALLSRQKTGGQPFFIAAGFYRPHTPEISPKAYFERYPQASIATTPVKDATKPLDITSAWSPDDFGMNTEEQKAFIRAYYASTSYMDAQVGRILEALKARGLDRNTIVVFVSDHGFLLGEHHQWMKNVLWEQSTRVPLIIRAPGMAGNGGQSGKLVELVDLFPTLVDLAGLKPVAANQGSSMAGLLKDPGDKAWDKPAFSQIAGGRSVRSGPWRYTEWQAGKLGRELYNVEQDPQEARNLVDDPANAAVIARLSAMLPKDVEVRRKPLAYDPAADCLHMPPNLAKAVGTACQARLDP</sequence>
<keyword evidence="5" id="KW-0378">Hydrolase</keyword>
<protein>
    <submittedName>
        <fullName evidence="9">Sulfatase</fullName>
    </submittedName>
</protein>
<organism evidence="9 10">
    <name type="scientific">Caulobacter segnis</name>
    <dbReference type="NCBI Taxonomy" id="88688"/>
    <lineage>
        <taxon>Bacteria</taxon>
        <taxon>Pseudomonadati</taxon>
        <taxon>Pseudomonadota</taxon>
        <taxon>Alphaproteobacteria</taxon>
        <taxon>Caulobacterales</taxon>
        <taxon>Caulobacteraceae</taxon>
        <taxon>Caulobacter</taxon>
    </lineage>
</organism>
<gene>
    <name evidence="9" type="ORF">MZV50_11185</name>
</gene>
<keyword evidence="4 7" id="KW-0732">Signal</keyword>
<dbReference type="PANTHER" id="PTHR45953">
    <property type="entry name" value="IDURONATE 2-SULFATASE"/>
    <property type="match status" value="1"/>
</dbReference>
<feature type="signal peptide" evidence="7">
    <location>
        <begin position="1"/>
        <end position="46"/>
    </location>
</feature>
<proteinExistence type="inferred from homology"/>
<comment type="cofactor">
    <cofactor evidence="1">
        <name>Ca(2+)</name>
        <dbReference type="ChEBI" id="CHEBI:29108"/>
    </cofactor>
</comment>
<evidence type="ECO:0000256" key="5">
    <source>
        <dbReference type="ARBA" id="ARBA00022801"/>
    </source>
</evidence>
<dbReference type="Pfam" id="PF00884">
    <property type="entry name" value="Sulfatase"/>
    <property type="match status" value="1"/>
</dbReference>